<dbReference type="InterPro" id="IPR027806">
    <property type="entry name" value="HARBI1_dom"/>
</dbReference>
<protein>
    <recommendedName>
        <fullName evidence="9">DDE Tnp4 domain-containing protein</fullName>
    </recommendedName>
</protein>
<feature type="region of interest" description="Disordered" evidence="8">
    <location>
        <begin position="19"/>
        <end position="40"/>
    </location>
</feature>
<dbReference type="GO" id="GO:0004518">
    <property type="term" value="F:nuclease activity"/>
    <property type="evidence" value="ECO:0007669"/>
    <property type="project" value="UniProtKB-KW"/>
</dbReference>
<comment type="cofactor">
    <cofactor evidence="1">
        <name>a divalent metal cation</name>
        <dbReference type="ChEBI" id="CHEBI:60240"/>
    </cofactor>
</comment>
<keyword evidence="11" id="KW-1185">Reference proteome</keyword>
<keyword evidence="5" id="KW-0479">Metal-binding</keyword>
<proteinExistence type="inferred from homology"/>
<keyword evidence="4" id="KW-0540">Nuclease</keyword>
<comment type="similarity">
    <text evidence="3">Belongs to the HARBI1 family.</text>
</comment>
<keyword evidence="7" id="KW-0539">Nucleus</keyword>
<feature type="domain" description="DDE Tnp4" evidence="9">
    <location>
        <begin position="91"/>
        <end position="180"/>
    </location>
</feature>
<dbReference type="GO" id="GO:0005634">
    <property type="term" value="C:nucleus"/>
    <property type="evidence" value="ECO:0007669"/>
    <property type="project" value="UniProtKB-SubCell"/>
</dbReference>
<comment type="caution">
    <text evidence="10">The sequence shown here is derived from an EMBL/GenBank/DDBJ whole genome shotgun (WGS) entry which is preliminary data.</text>
</comment>
<dbReference type="EMBL" id="JAUJYO010000012">
    <property type="protein sequence ID" value="KAK1302191.1"/>
    <property type="molecule type" value="Genomic_DNA"/>
</dbReference>
<dbReference type="GO" id="GO:0046872">
    <property type="term" value="F:metal ion binding"/>
    <property type="evidence" value="ECO:0007669"/>
    <property type="project" value="UniProtKB-KW"/>
</dbReference>
<gene>
    <name evidence="10" type="ORF">QJS10_CPB12g00606</name>
</gene>
<evidence type="ECO:0000256" key="8">
    <source>
        <dbReference type="SAM" id="MobiDB-lite"/>
    </source>
</evidence>
<organism evidence="10 11">
    <name type="scientific">Acorus calamus</name>
    <name type="common">Sweet flag</name>
    <dbReference type="NCBI Taxonomy" id="4465"/>
    <lineage>
        <taxon>Eukaryota</taxon>
        <taxon>Viridiplantae</taxon>
        <taxon>Streptophyta</taxon>
        <taxon>Embryophyta</taxon>
        <taxon>Tracheophyta</taxon>
        <taxon>Spermatophyta</taxon>
        <taxon>Magnoliopsida</taxon>
        <taxon>Liliopsida</taxon>
        <taxon>Acoraceae</taxon>
        <taxon>Acorus</taxon>
    </lineage>
</organism>
<dbReference type="InterPro" id="IPR045249">
    <property type="entry name" value="HARBI1-like"/>
</dbReference>
<evidence type="ECO:0000256" key="1">
    <source>
        <dbReference type="ARBA" id="ARBA00001968"/>
    </source>
</evidence>
<evidence type="ECO:0000313" key="11">
    <source>
        <dbReference type="Proteomes" id="UP001180020"/>
    </source>
</evidence>
<dbReference type="Proteomes" id="UP001180020">
    <property type="component" value="Unassembled WGS sequence"/>
</dbReference>
<evidence type="ECO:0000256" key="7">
    <source>
        <dbReference type="ARBA" id="ARBA00023242"/>
    </source>
</evidence>
<evidence type="ECO:0000256" key="5">
    <source>
        <dbReference type="ARBA" id="ARBA00022723"/>
    </source>
</evidence>
<dbReference type="PANTHER" id="PTHR22930">
    <property type="match status" value="1"/>
</dbReference>
<name>A0AAV9DMQ7_ACOCL</name>
<evidence type="ECO:0000256" key="3">
    <source>
        <dbReference type="ARBA" id="ARBA00006958"/>
    </source>
</evidence>
<sequence>MPGDVASLLKMYQDEEEDIYEEDEMLEENESDDNEADEIDDDDEFYVRVKKASMAVMALVTELRNGCIERPLARRPISRSGYTYIHNELIGKYFLVDASYPNRHQFLAPFRGERYHLQQFGLGRDLERAEELFNLRHASLRNVIKKLFGVFKSRFSIFKLAPPFPYKTQADIVLVVQLYITLFVKSIIQMSFQKI</sequence>
<evidence type="ECO:0000259" key="9">
    <source>
        <dbReference type="Pfam" id="PF13359"/>
    </source>
</evidence>
<dbReference type="PANTHER" id="PTHR22930:SF228">
    <property type="entry name" value="PROTEIN ALP1-LIKE"/>
    <property type="match status" value="1"/>
</dbReference>
<comment type="subcellular location">
    <subcellularLocation>
        <location evidence="2">Nucleus</location>
    </subcellularLocation>
</comment>
<reference evidence="10" key="2">
    <citation type="submission" date="2023-06" db="EMBL/GenBank/DDBJ databases">
        <authorList>
            <person name="Ma L."/>
            <person name="Liu K.-W."/>
            <person name="Li Z."/>
            <person name="Hsiao Y.-Y."/>
            <person name="Qi Y."/>
            <person name="Fu T."/>
            <person name="Tang G."/>
            <person name="Zhang D."/>
            <person name="Sun W.-H."/>
            <person name="Liu D.-K."/>
            <person name="Li Y."/>
            <person name="Chen G.-Z."/>
            <person name="Liu X.-D."/>
            <person name="Liao X.-Y."/>
            <person name="Jiang Y.-T."/>
            <person name="Yu X."/>
            <person name="Hao Y."/>
            <person name="Huang J."/>
            <person name="Zhao X.-W."/>
            <person name="Ke S."/>
            <person name="Chen Y.-Y."/>
            <person name="Wu W.-L."/>
            <person name="Hsu J.-L."/>
            <person name="Lin Y.-F."/>
            <person name="Huang M.-D."/>
            <person name="Li C.-Y."/>
            <person name="Huang L."/>
            <person name="Wang Z.-W."/>
            <person name="Zhao X."/>
            <person name="Zhong W.-Y."/>
            <person name="Peng D.-H."/>
            <person name="Ahmad S."/>
            <person name="Lan S."/>
            <person name="Zhang J.-S."/>
            <person name="Tsai W.-C."/>
            <person name="Van De Peer Y."/>
            <person name="Liu Z.-J."/>
        </authorList>
    </citation>
    <scope>NUCLEOTIDE SEQUENCE</scope>
    <source>
        <strain evidence="10">CP</strain>
        <tissue evidence="10">Leaves</tissue>
    </source>
</reference>
<evidence type="ECO:0000256" key="6">
    <source>
        <dbReference type="ARBA" id="ARBA00022801"/>
    </source>
</evidence>
<reference evidence="10" key="1">
    <citation type="journal article" date="2023" name="Nat. Commun.">
        <title>Diploid and tetraploid genomes of Acorus and the evolution of monocots.</title>
        <authorList>
            <person name="Ma L."/>
            <person name="Liu K.W."/>
            <person name="Li Z."/>
            <person name="Hsiao Y.Y."/>
            <person name="Qi Y."/>
            <person name="Fu T."/>
            <person name="Tang G.D."/>
            <person name="Zhang D."/>
            <person name="Sun W.H."/>
            <person name="Liu D.K."/>
            <person name="Li Y."/>
            <person name="Chen G.Z."/>
            <person name="Liu X.D."/>
            <person name="Liao X.Y."/>
            <person name="Jiang Y.T."/>
            <person name="Yu X."/>
            <person name="Hao Y."/>
            <person name="Huang J."/>
            <person name="Zhao X.W."/>
            <person name="Ke S."/>
            <person name="Chen Y.Y."/>
            <person name="Wu W.L."/>
            <person name="Hsu J.L."/>
            <person name="Lin Y.F."/>
            <person name="Huang M.D."/>
            <person name="Li C.Y."/>
            <person name="Huang L."/>
            <person name="Wang Z.W."/>
            <person name="Zhao X."/>
            <person name="Zhong W.Y."/>
            <person name="Peng D.H."/>
            <person name="Ahmad S."/>
            <person name="Lan S."/>
            <person name="Zhang J.S."/>
            <person name="Tsai W.C."/>
            <person name="Van de Peer Y."/>
            <person name="Liu Z.J."/>
        </authorList>
    </citation>
    <scope>NUCLEOTIDE SEQUENCE</scope>
    <source>
        <strain evidence="10">CP</strain>
    </source>
</reference>
<dbReference type="Pfam" id="PF13359">
    <property type="entry name" value="DDE_Tnp_4"/>
    <property type="match status" value="1"/>
</dbReference>
<accession>A0AAV9DMQ7</accession>
<keyword evidence="6" id="KW-0378">Hydrolase</keyword>
<evidence type="ECO:0000256" key="2">
    <source>
        <dbReference type="ARBA" id="ARBA00004123"/>
    </source>
</evidence>
<evidence type="ECO:0000256" key="4">
    <source>
        <dbReference type="ARBA" id="ARBA00022722"/>
    </source>
</evidence>
<dbReference type="AlphaFoldDB" id="A0AAV9DMQ7"/>
<dbReference type="GO" id="GO:0016787">
    <property type="term" value="F:hydrolase activity"/>
    <property type="evidence" value="ECO:0007669"/>
    <property type="project" value="UniProtKB-KW"/>
</dbReference>
<evidence type="ECO:0000313" key="10">
    <source>
        <dbReference type="EMBL" id="KAK1302191.1"/>
    </source>
</evidence>